<proteinExistence type="predicted"/>
<gene>
    <name evidence="4" type="ORF">HannXRQ_Chr16g0515041</name>
    <name evidence="3" type="ORF">HanXRQr2_Chr11g0484961</name>
</gene>
<evidence type="ECO:0000259" key="2">
    <source>
        <dbReference type="Pfam" id="PF14438"/>
    </source>
</evidence>
<name>A0A251S3S6_HELAN</name>
<dbReference type="EMBL" id="CM007905">
    <property type="protein sequence ID" value="OTF91811.1"/>
    <property type="molecule type" value="Genomic_DNA"/>
</dbReference>
<reference evidence="4" key="2">
    <citation type="submission" date="2017-02" db="EMBL/GenBank/DDBJ databases">
        <title>Sunflower complete genome.</title>
        <authorList>
            <person name="Langlade N."/>
            <person name="Munos S."/>
        </authorList>
    </citation>
    <scope>NUCLEOTIDE SEQUENCE [LARGE SCALE GENOMIC DNA]</scope>
    <source>
        <tissue evidence="4">Leaves</tissue>
    </source>
</reference>
<dbReference type="Pfam" id="PF14438">
    <property type="entry name" value="SM-ATX"/>
    <property type="match status" value="1"/>
</dbReference>
<dbReference type="OMA" id="PSSQNAM"/>
<reference evidence="3" key="3">
    <citation type="submission" date="2020-06" db="EMBL/GenBank/DDBJ databases">
        <title>Helianthus annuus Genome sequencing and assembly Release 2.</title>
        <authorList>
            <person name="Gouzy J."/>
            <person name="Langlade N."/>
            <person name="Munos S."/>
        </authorList>
    </citation>
    <scope>NUCLEOTIDE SEQUENCE</scope>
    <source>
        <tissue evidence="3">Leaves</tissue>
    </source>
</reference>
<feature type="compositionally biased region" description="Polar residues" evidence="1">
    <location>
        <begin position="204"/>
        <end position="213"/>
    </location>
</feature>
<dbReference type="AlphaFoldDB" id="A0A251S3S6"/>
<feature type="domain" description="Ataxin 2 SM" evidence="2">
    <location>
        <begin position="25"/>
        <end position="106"/>
    </location>
</feature>
<dbReference type="GO" id="GO:0010494">
    <property type="term" value="C:cytoplasmic stress granule"/>
    <property type="evidence" value="ECO:0000318"/>
    <property type="project" value="GO_Central"/>
</dbReference>
<dbReference type="STRING" id="4232.A0A251S3S6"/>
<evidence type="ECO:0000313" key="4">
    <source>
        <dbReference type="EMBL" id="OTF91811.1"/>
    </source>
</evidence>
<feature type="compositionally biased region" description="Polar residues" evidence="1">
    <location>
        <begin position="138"/>
        <end position="191"/>
    </location>
</feature>
<dbReference type="Gramene" id="mRNA:HanXRQr2_Chr11g0484961">
    <property type="protein sequence ID" value="mRNA:HanXRQr2_Chr11g0484961"/>
    <property type="gene ID" value="HanXRQr2_Chr11g0484961"/>
</dbReference>
<dbReference type="InterPro" id="IPR045117">
    <property type="entry name" value="ATXN2-like"/>
</dbReference>
<dbReference type="EMBL" id="MNCJ02000326">
    <property type="protein sequence ID" value="KAF5781548.1"/>
    <property type="molecule type" value="Genomic_DNA"/>
</dbReference>
<dbReference type="PANTHER" id="PTHR12854">
    <property type="entry name" value="ATAXIN 2-RELATED"/>
    <property type="match status" value="1"/>
</dbReference>
<dbReference type="PANTHER" id="PTHR12854:SF12">
    <property type="entry name" value="POLYADENYLATE-BINDING PROTEIN INTERACTING PROTEIN"/>
    <property type="match status" value="1"/>
</dbReference>
<sequence>MGCRNPKEKEEERSRESRTNKWVVNDALVLTTMCLIGLSVDVHINDGSVYSGIFHTASLHHHHHYAIVLKRAKMTKKGRCNSNVTNKDVIGTLVIQSDDLVQIVAKKVVIPADVFAGHEAGDDTAAVATSFPSNGISFTESNKTTSKSNAGQPHTNQSRKNGGQTSSSEQLVTSSAPNETVTTKIPKSNPTVKEFKLNPGAKTFSPSFPNKKSPTPPTIATGANLAYIPDSYPGGPVVRSQPEVEISPFASHTPPVKYVPYGGNDVQHLPPIVGYMTNRSQAVRYGVPYHPVQTAPTYVQPSSQNAMVGRLGPVVYVHPVSQVPNTNSFSSILTPHQVHVPKHQGTVAAQALQLHVAPPLIGGGQPPFVLPSHIPVSHPTYPVMRPISVPGSSGFLVSKFS</sequence>
<evidence type="ECO:0000256" key="1">
    <source>
        <dbReference type="SAM" id="MobiDB-lite"/>
    </source>
</evidence>
<protein>
    <submittedName>
        <fullName evidence="3 4">Ataxin 2, SM domain-containing protein</fullName>
    </submittedName>
</protein>
<organism evidence="4 5">
    <name type="scientific">Helianthus annuus</name>
    <name type="common">Common sunflower</name>
    <dbReference type="NCBI Taxonomy" id="4232"/>
    <lineage>
        <taxon>Eukaryota</taxon>
        <taxon>Viridiplantae</taxon>
        <taxon>Streptophyta</taxon>
        <taxon>Embryophyta</taxon>
        <taxon>Tracheophyta</taxon>
        <taxon>Spermatophyta</taxon>
        <taxon>Magnoliopsida</taxon>
        <taxon>eudicotyledons</taxon>
        <taxon>Gunneridae</taxon>
        <taxon>Pentapetalae</taxon>
        <taxon>asterids</taxon>
        <taxon>campanulids</taxon>
        <taxon>Asterales</taxon>
        <taxon>Asteraceae</taxon>
        <taxon>Asteroideae</taxon>
        <taxon>Heliantheae alliance</taxon>
        <taxon>Heliantheae</taxon>
        <taxon>Helianthus</taxon>
    </lineage>
</organism>
<evidence type="ECO:0000313" key="5">
    <source>
        <dbReference type="Proteomes" id="UP000215914"/>
    </source>
</evidence>
<dbReference type="GO" id="GO:0034063">
    <property type="term" value="P:stress granule assembly"/>
    <property type="evidence" value="ECO:0000318"/>
    <property type="project" value="GO_Central"/>
</dbReference>
<dbReference type="GO" id="GO:0003729">
    <property type="term" value="F:mRNA binding"/>
    <property type="evidence" value="ECO:0000318"/>
    <property type="project" value="GO_Central"/>
</dbReference>
<feature type="region of interest" description="Disordered" evidence="1">
    <location>
        <begin position="138"/>
        <end position="217"/>
    </location>
</feature>
<keyword evidence="5" id="KW-1185">Reference proteome</keyword>
<dbReference type="FunCoup" id="A0A251S3S6">
    <property type="interactions" value="2159"/>
</dbReference>
<dbReference type="InParanoid" id="A0A251S3S6"/>
<accession>A0A251S3S6</accession>
<reference evidence="3 5" key="1">
    <citation type="journal article" date="2017" name="Nature">
        <title>The sunflower genome provides insights into oil metabolism, flowering and Asterid evolution.</title>
        <authorList>
            <person name="Badouin H."/>
            <person name="Gouzy J."/>
            <person name="Grassa C.J."/>
            <person name="Murat F."/>
            <person name="Staton S.E."/>
            <person name="Cottret L."/>
            <person name="Lelandais-Briere C."/>
            <person name="Owens G.L."/>
            <person name="Carrere S."/>
            <person name="Mayjonade B."/>
            <person name="Legrand L."/>
            <person name="Gill N."/>
            <person name="Kane N.C."/>
            <person name="Bowers J.E."/>
            <person name="Hubner S."/>
            <person name="Bellec A."/>
            <person name="Berard A."/>
            <person name="Berges H."/>
            <person name="Blanchet N."/>
            <person name="Boniface M.C."/>
            <person name="Brunel D."/>
            <person name="Catrice O."/>
            <person name="Chaidir N."/>
            <person name="Claudel C."/>
            <person name="Donnadieu C."/>
            <person name="Faraut T."/>
            <person name="Fievet G."/>
            <person name="Helmstetter N."/>
            <person name="King M."/>
            <person name="Knapp S.J."/>
            <person name="Lai Z."/>
            <person name="Le Paslier M.C."/>
            <person name="Lippi Y."/>
            <person name="Lorenzon L."/>
            <person name="Mandel J.R."/>
            <person name="Marage G."/>
            <person name="Marchand G."/>
            <person name="Marquand E."/>
            <person name="Bret-Mestries E."/>
            <person name="Morien E."/>
            <person name="Nambeesan S."/>
            <person name="Nguyen T."/>
            <person name="Pegot-Espagnet P."/>
            <person name="Pouilly N."/>
            <person name="Raftis F."/>
            <person name="Sallet E."/>
            <person name="Schiex T."/>
            <person name="Thomas J."/>
            <person name="Vandecasteele C."/>
            <person name="Vares D."/>
            <person name="Vear F."/>
            <person name="Vautrin S."/>
            <person name="Crespi M."/>
            <person name="Mangin B."/>
            <person name="Burke J.M."/>
            <person name="Salse J."/>
            <person name="Munos S."/>
            <person name="Vincourt P."/>
            <person name="Rieseberg L.H."/>
            <person name="Langlade N.B."/>
        </authorList>
    </citation>
    <scope>NUCLEOTIDE SEQUENCE [LARGE SCALE GENOMIC DNA]</scope>
    <source>
        <strain evidence="5">cv. SF193</strain>
        <tissue evidence="3">Leaves</tissue>
    </source>
</reference>
<dbReference type="OrthoDB" id="2275718at2759"/>
<dbReference type="InterPro" id="IPR025852">
    <property type="entry name" value="SM_dom_ATX"/>
</dbReference>
<evidence type="ECO:0000313" key="3">
    <source>
        <dbReference type="EMBL" id="KAF5781548.1"/>
    </source>
</evidence>
<dbReference type="Proteomes" id="UP000215914">
    <property type="component" value="Chromosome 16"/>
</dbReference>